<organism evidence="3 4">
    <name type="scientific">Pseudonocardia humida</name>
    <dbReference type="NCBI Taxonomy" id="2800819"/>
    <lineage>
        <taxon>Bacteria</taxon>
        <taxon>Bacillati</taxon>
        <taxon>Actinomycetota</taxon>
        <taxon>Actinomycetes</taxon>
        <taxon>Pseudonocardiales</taxon>
        <taxon>Pseudonocardiaceae</taxon>
        <taxon>Pseudonocardia</taxon>
    </lineage>
</organism>
<evidence type="ECO:0000256" key="2">
    <source>
        <dbReference type="SAM" id="SignalP"/>
    </source>
</evidence>
<feature type="chain" id="PRO_5045446052" description="Subtilisin inhibitor-like" evidence="2">
    <location>
        <begin position="30"/>
        <end position="189"/>
    </location>
</feature>
<gene>
    <name evidence="3" type="ORF">KDL28_15640</name>
</gene>
<name>A0ABT1A0F7_9PSEU</name>
<feature type="region of interest" description="Disordered" evidence="1">
    <location>
        <begin position="39"/>
        <end position="67"/>
    </location>
</feature>
<dbReference type="EMBL" id="JAGSOV010000035">
    <property type="protein sequence ID" value="MCO1656491.1"/>
    <property type="molecule type" value="Genomic_DNA"/>
</dbReference>
<feature type="compositionally biased region" description="Low complexity" evidence="1">
    <location>
        <begin position="40"/>
        <end position="59"/>
    </location>
</feature>
<evidence type="ECO:0000313" key="4">
    <source>
        <dbReference type="Proteomes" id="UP001165283"/>
    </source>
</evidence>
<evidence type="ECO:0000256" key="1">
    <source>
        <dbReference type="SAM" id="MobiDB-lite"/>
    </source>
</evidence>
<reference evidence="3" key="1">
    <citation type="submission" date="2021-04" db="EMBL/GenBank/DDBJ databases">
        <title>Pseudonocardia sp. nov., isolated from sandy soil of mangrove forest.</title>
        <authorList>
            <person name="Zan Z."/>
            <person name="Huang R."/>
            <person name="Liu W."/>
        </authorList>
    </citation>
    <scope>NUCLEOTIDE SEQUENCE</scope>
    <source>
        <strain evidence="3">S2-4</strain>
    </source>
</reference>
<feature type="region of interest" description="Disordered" evidence="1">
    <location>
        <begin position="135"/>
        <end position="189"/>
    </location>
</feature>
<evidence type="ECO:0008006" key="5">
    <source>
        <dbReference type="Google" id="ProtNLM"/>
    </source>
</evidence>
<keyword evidence="2" id="KW-0732">Signal</keyword>
<feature type="compositionally biased region" description="Basic and acidic residues" evidence="1">
    <location>
        <begin position="163"/>
        <end position="177"/>
    </location>
</feature>
<feature type="signal peptide" evidence="2">
    <location>
        <begin position="1"/>
        <end position="29"/>
    </location>
</feature>
<dbReference type="RefSeq" id="WP_252439271.1">
    <property type="nucleotide sequence ID" value="NZ_JAGSOV010000035.1"/>
</dbReference>
<comment type="caution">
    <text evidence="3">The sequence shown here is derived from an EMBL/GenBank/DDBJ whole genome shotgun (WGS) entry which is preliminary data.</text>
</comment>
<keyword evidence="4" id="KW-1185">Reference proteome</keyword>
<dbReference type="PROSITE" id="PS51257">
    <property type="entry name" value="PROKAR_LIPOPROTEIN"/>
    <property type="match status" value="1"/>
</dbReference>
<protein>
    <recommendedName>
        <fullName evidence="5">Subtilisin inhibitor-like</fullName>
    </recommendedName>
</protein>
<evidence type="ECO:0000313" key="3">
    <source>
        <dbReference type="EMBL" id="MCO1656491.1"/>
    </source>
</evidence>
<dbReference type="Proteomes" id="UP001165283">
    <property type="component" value="Unassembled WGS sequence"/>
</dbReference>
<sequence>MTRIPRVGDRRAGTAAALLTLLLSLLVLAGCAATGGDGVASAGAPATGAADADAGPEPSADNDERGRQFAQCMRDNGVDMADPVDGRIEVRGRRGDEATLEAAQEACEQYAPGGGEKPDAAASEQLRAFAQCMRDNGLPGFPDPQPDGGLMITRDSGIDMDSEEFKAAEAACDDLRPEPPGGRSAGGGS</sequence>
<proteinExistence type="predicted"/>
<accession>A0ABT1A0F7</accession>